<dbReference type="Gene3D" id="3.40.50.10330">
    <property type="entry name" value="Probable inorganic polyphosphate/atp-NAD kinase, domain 1"/>
    <property type="match status" value="1"/>
</dbReference>
<organism evidence="10 12">
    <name type="scientific">Lactobacillus jensenii</name>
    <dbReference type="NCBI Taxonomy" id="109790"/>
    <lineage>
        <taxon>Bacteria</taxon>
        <taxon>Bacillati</taxon>
        <taxon>Bacillota</taxon>
        <taxon>Bacilli</taxon>
        <taxon>Lactobacillales</taxon>
        <taxon>Lactobacillaceae</taxon>
        <taxon>Lactobacillus</taxon>
    </lineage>
</organism>
<dbReference type="PANTHER" id="PTHR12358">
    <property type="entry name" value="SPHINGOSINE KINASE"/>
    <property type="match status" value="1"/>
</dbReference>
<proteinExistence type="inferred from homology"/>
<evidence type="ECO:0000313" key="11">
    <source>
        <dbReference type="EMBL" id="MEL0565603.1"/>
    </source>
</evidence>
<keyword evidence="8" id="KW-1208">Phospholipid metabolism</keyword>
<dbReference type="OrthoDB" id="9786026at2"/>
<dbReference type="Proteomes" id="UP001385848">
    <property type="component" value="Unassembled WGS sequence"/>
</dbReference>
<keyword evidence="7" id="KW-0443">Lipid metabolism</keyword>
<keyword evidence="6" id="KW-0067">ATP-binding</keyword>
<evidence type="ECO:0000313" key="10">
    <source>
        <dbReference type="EMBL" id="KAA9319830.1"/>
    </source>
</evidence>
<reference evidence="11 13" key="2">
    <citation type="submission" date="2024-04" db="EMBL/GenBank/DDBJ databases">
        <title>Three lactobacilli isolated from voided urine samples from females with type 2 diabetes.</title>
        <authorList>
            <person name="Kula A."/>
            <person name="Stegman N."/>
            <person name="Putonti C."/>
        </authorList>
    </citation>
    <scope>NUCLEOTIDE SEQUENCE [LARGE SCALE GENOMIC DNA]</scope>
    <source>
        <strain evidence="11 13">1855</strain>
    </source>
</reference>
<dbReference type="KEGG" id="lje:BUE77_06555"/>
<dbReference type="EMBL" id="VYWW01000081">
    <property type="protein sequence ID" value="KAA9319830.1"/>
    <property type="molecule type" value="Genomic_DNA"/>
</dbReference>
<dbReference type="PANTHER" id="PTHR12358:SF54">
    <property type="entry name" value="SPHINGOSINE KINASE RELATED PROTEIN"/>
    <property type="match status" value="1"/>
</dbReference>
<dbReference type="GO" id="GO:0008654">
    <property type="term" value="P:phospholipid biosynthetic process"/>
    <property type="evidence" value="ECO:0007669"/>
    <property type="project" value="UniProtKB-KW"/>
</dbReference>
<name>A0A5N1I946_LACJE</name>
<dbReference type="InterPro" id="IPR050187">
    <property type="entry name" value="Lipid_Phosphate_FormReg"/>
</dbReference>
<dbReference type="GeneID" id="31743374"/>
<dbReference type="InterPro" id="IPR017438">
    <property type="entry name" value="ATP-NAD_kinase_N"/>
</dbReference>
<dbReference type="AlphaFoldDB" id="A0A5N1I946"/>
<dbReference type="PROSITE" id="PS50146">
    <property type="entry name" value="DAGK"/>
    <property type="match status" value="1"/>
</dbReference>
<keyword evidence="7" id="KW-0444">Lipid biosynthesis</keyword>
<evidence type="ECO:0000256" key="8">
    <source>
        <dbReference type="ARBA" id="ARBA00023264"/>
    </source>
</evidence>
<keyword evidence="5 10" id="KW-0418">Kinase</keyword>
<dbReference type="GO" id="GO:0005524">
    <property type="term" value="F:ATP binding"/>
    <property type="evidence" value="ECO:0007669"/>
    <property type="project" value="UniProtKB-KW"/>
</dbReference>
<comment type="caution">
    <text evidence="10">The sequence shown here is derived from an EMBL/GenBank/DDBJ whole genome shotgun (WGS) entry which is preliminary data.</text>
</comment>
<dbReference type="NCBIfam" id="TIGR00147">
    <property type="entry name" value="YegS/Rv2252/BmrU family lipid kinase"/>
    <property type="match status" value="1"/>
</dbReference>
<keyword evidence="7" id="KW-0594">Phospholipid biosynthesis</keyword>
<dbReference type="GO" id="GO:0016301">
    <property type="term" value="F:kinase activity"/>
    <property type="evidence" value="ECO:0007669"/>
    <property type="project" value="UniProtKB-KW"/>
</dbReference>
<dbReference type="InterPro" id="IPR045540">
    <property type="entry name" value="YegS/DAGK_C"/>
</dbReference>
<evidence type="ECO:0000259" key="9">
    <source>
        <dbReference type="PROSITE" id="PS50146"/>
    </source>
</evidence>
<evidence type="ECO:0000313" key="13">
    <source>
        <dbReference type="Proteomes" id="UP001385848"/>
    </source>
</evidence>
<protein>
    <submittedName>
        <fullName evidence="10">Diacylglycerol kinase family lipid kinase</fullName>
    </submittedName>
    <submittedName>
        <fullName evidence="11">Diacylglycerol kinase family protein</fullName>
    </submittedName>
</protein>
<evidence type="ECO:0000256" key="7">
    <source>
        <dbReference type="ARBA" id="ARBA00023209"/>
    </source>
</evidence>
<comment type="cofactor">
    <cofactor evidence="1">
        <name>Mg(2+)</name>
        <dbReference type="ChEBI" id="CHEBI:18420"/>
    </cofactor>
</comment>
<dbReference type="EMBL" id="JBBVUL010000012">
    <property type="protein sequence ID" value="MEL0565603.1"/>
    <property type="molecule type" value="Genomic_DNA"/>
</dbReference>
<dbReference type="InterPro" id="IPR001206">
    <property type="entry name" value="Diacylglycerol_kinase_cat_dom"/>
</dbReference>
<accession>A0A5N1I946</accession>
<comment type="similarity">
    <text evidence="2">Belongs to the diacylglycerol/lipid kinase family.</text>
</comment>
<dbReference type="Pfam" id="PF19279">
    <property type="entry name" value="YegS_C"/>
    <property type="match status" value="1"/>
</dbReference>
<dbReference type="Proteomes" id="UP000327236">
    <property type="component" value="Unassembled WGS sequence"/>
</dbReference>
<evidence type="ECO:0000256" key="1">
    <source>
        <dbReference type="ARBA" id="ARBA00001946"/>
    </source>
</evidence>
<evidence type="ECO:0000256" key="3">
    <source>
        <dbReference type="ARBA" id="ARBA00022679"/>
    </source>
</evidence>
<dbReference type="SMART" id="SM00046">
    <property type="entry name" value="DAGKc"/>
    <property type="match status" value="1"/>
</dbReference>
<dbReference type="SUPFAM" id="SSF111331">
    <property type="entry name" value="NAD kinase/diacylglycerol kinase-like"/>
    <property type="match status" value="1"/>
</dbReference>
<dbReference type="InterPro" id="IPR005218">
    <property type="entry name" value="Diacylglycerol/lipid_kinase"/>
</dbReference>
<evidence type="ECO:0000256" key="5">
    <source>
        <dbReference type="ARBA" id="ARBA00022777"/>
    </source>
</evidence>
<keyword evidence="3" id="KW-0808">Transferase</keyword>
<evidence type="ECO:0000256" key="4">
    <source>
        <dbReference type="ARBA" id="ARBA00022741"/>
    </source>
</evidence>
<evidence type="ECO:0000313" key="12">
    <source>
        <dbReference type="Proteomes" id="UP000327236"/>
    </source>
</evidence>
<evidence type="ECO:0000256" key="2">
    <source>
        <dbReference type="ARBA" id="ARBA00005983"/>
    </source>
</evidence>
<dbReference type="InterPro" id="IPR016064">
    <property type="entry name" value="NAD/diacylglycerol_kinase_sf"/>
</dbReference>
<keyword evidence="4" id="KW-0547">Nucleotide-binding</keyword>
<keyword evidence="13" id="KW-1185">Reference proteome</keyword>
<evidence type="ECO:0000256" key="6">
    <source>
        <dbReference type="ARBA" id="ARBA00022840"/>
    </source>
</evidence>
<gene>
    <name evidence="11" type="ORF">AAC431_06715</name>
    <name evidence="10" type="ORF">F6H94_08815</name>
</gene>
<reference evidence="10 12" key="1">
    <citation type="submission" date="2019-09" db="EMBL/GenBank/DDBJ databases">
        <title>Draft genome sequence assemblies of isolates from the urinary tract.</title>
        <authorList>
            <person name="Mores C.R."/>
            <person name="Putonti C."/>
            <person name="Wolfe A.J."/>
        </authorList>
    </citation>
    <scope>NUCLEOTIDE SEQUENCE [LARGE SCALE GENOMIC DNA]</scope>
    <source>
        <strain evidence="10 12">UMB246</strain>
    </source>
</reference>
<feature type="domain" description="DAGKc" evidence="9">
    <location>
        <begin position="3"/>
        <end position="122"/>
    </location>
</feature>
<sequence length="312" mass="35105">MKNKNPKFSIIVNLKAGSGHAKKIWPIIERELKRKSFVYDCFYTKAIGHAQELAKEIAYKHECDLVLVLGGDGTLHEVINGLLFAKQKNPIPVSYIPTGSGNDFAKSYGISNLPLEALEQIINCKNTKNICVGHYIEQIGGREGYFINNLGIGFDARIVHKTNSSLTKMGLNKLNLGQFSYALKGFSAFLTQNTFELIIGDKHFKRAYISIVNNVPYIGGGIKVSPEMSPFKNGLELFVVEKKNIPSLLKILRLFILGKIDKSPYVHRIKNKKLAIKTKNSQFIHLDGEEFAKAEVNLRIDTQTYPFWQLTN</sequence>
<dbReference type="Gene3D" id="2.60.200.40">
    <property type="match status" value="1"/>
</dbReference>
<dbReference type="Pfam" id="PF00781">
    <property type="entry name" value="DAGK_cat"/>
    <property type="match status" value="1"/>
</dbReference>
<dbReference type="RefSeq" id="WP_006588894.1">
    <property type="nucleotide sequence ID" value="NZ_CATOUV010000001.1"/>
</dbReference>